<reference evidence="2 3" key="1">
    <citation type="journal article" date="2012" name="Environ. Microbiol.">
        <title>The genome of the ammonia-oxidizing Candidatus Nitrososphaera gargensis: insights into metabolic versatility and environmental adaptations.</title>
        <authorList>
            <person name="Spang A."/>
            <person name="Poehlein A."/>
            <person name="Offre P."/>
            <person name="Zumbragel S."/>
            <person name="Haider S."/>
            <person name="Rychlik N."/>
            <person name="Nowka B."/>
            <person name="Schmeisser C."/>
            <person name="Lebedeva E.V."/>
            <person name="Rattei T."/>
            <person name="Bohm C."/>
            <person name="Schmid M."/>
            <person name="Galushko A."/>
            <person name="Hatzenpichler R."/>
            <person name="Weinmaier T."/>
            <person name="Daniel R."/>
            <person name="Schleper C."/>
            <person name="Spieck E."/>
            <person name="Streit W."/>
            <person name="Wagner M."/>
        </authorList>
    </citation>
    <scope>NUCLEOTIDE SEQUENCE [LARGE SCALE GENOMIC DNA]</scope>
    <source>
        <strain evidence="3">Ga9.2</strain>
    </source>
</reference>
<name>K0IGR2_NITGG</name>
<dbReference type="InterPro" id="IPR003847">
    <property type="entry name" value="Put_antitoxin"/>
</dbReference>
<evidence type="ECO:0000256" key="1">
    <source>
        <dbReference type="ARBA" id="ARBA00022649"/>
    </source>
</evidence>
<gene>
    <name evidence="2" type="ordered locus">Ngar_c00620</name>
</gene>
<dbReference type="BioCyc" id="CNIT1237085:G1324-62-MONOMER"/>
<sequence>MASKTIMISEEAYEILKKRKRPNESFTDVIIRLGYEKGSAKRLLELAKSREPISSDTAKIMEETSREFRKNFKTRDFEL</sequence>
<dbReference type="STRING" id="1237085.Ngar_c00620"/>
<accession>K0IGR2</accession>
<keyword evidence="1" id="KW-1277">Toxin-antitoxin system</keyword>
<evidence type="ECO:0000313" key="3">
    <source>
        <dbReference type="Proteomes" id="UP000008037"/>
    </source>
</evidence>
<dbReference type="OrthoDB" id="9187at2157"/>
<evidence type="ECO:0000313" key="2">
    <source>
        <dbReference type="EMBL" id="AFU57012.1"/>
    </source>
</evidence>
<dbReference type="InParanoid" id="K0IGR2"/>
<organism evidence="2 3">
    <name type="scientific">Nitrososphaera gargensis (strain Ga9.2)</name>
    <dbReference type="NCBI Taxonomy" id="1237085"/>
    <lineage>
        <taxon>Archaea</taxon>
        <taxon>Nitrososphaerota</taxon>
        <taxon>Nitrososphaeria</taxon>
        <taxon>Nitrososphaerales</taxon>
        <taxon>Nitrososphaeraceae</taxon>
        <taxon>Nitrososphaera</taxon>
    </lineage>
</organism>
<keyword evidence="3" id="KW-1185">Reference proteome</keyword>
<dbReference type="KEGG" id="nga:Ngar_c00620"/>
<dbReference type="Pfam" id="PF02697">
    <property type="entry name" value="VAPB_antitox"/>
    <property type="match status" value="1"/>
</dbReference>
<evidence type="ECO:0008006" key="4">
    <source>
        <dbReference type="Google" id="ProtNLM"/>
    </source>
</evidence>
<dbReference type="AlphaFoldDB" id="K0IGR2"/>
<dbReference type="Proteomes" id="UP000008037">
    <property type="component" value="Chromosome"/>
</dbReference>
<protein>
    <recommendedName>
        <fullName evidence="4">Antitoxin</fullName>
    </recommendedName>
</protein>
<proteinExistence type="predicted"/>
<dbReference type="EMBL" id="CP002408">
    <property type="protein sequence ID" value="AFU57012.1"/>
    <property type="molecule type" value="Genomic_DNA"/>
</dbReference>
<dbReference type="HOGENOM" id="CLU_170073_1_1_2"/>